<dbReference type="InterPro" id="IPR019424">
    <property type="entry name" value="7TM_GPCR_Srsx"/>
</dbReference>
<keyword evidence="7" id="KW-1185">Reference proteome</keyword>
<feature type="transmembrane region" description="Helical" evidence="5">
    <location>
        <begin position="140"/>
        <end position="162"/>
    </location>
</feature>
<evidence type="ECO:0000313" key="7">
    <source>
        <dbReference type="Proteomes" id="UP000887565"/>
    </source>
</evidence>
<organism evidence="7 8">
    <name type="scientific">Romanomermis culicivorax</name>
    <name type="common">Nematode worm</name>
    <dbReference type="NCBI Taxonomy" id="13658"/>
    <lineage>
        <taxon>Eukaryota</taxon>
        <taxon>Metazoa</taxon>
        <taxon>Ecdysozoa</taxon>
        <taxon>Nematoda</taxon>
        <taxon>Enoplea</taxon>
        <taxon>Dorylaimia</taxon>
        <taxon>Mermithida</taxon>
        <taxon>Mermithoidea</taxon>
        <taxon>Mermithidae</taxon>
        <taxon>Romanomermis</taxon>
    </lineage>
</organism>
<proteinExistence type="predicted"/>
<name>A0A915KHZ6_ROMCU</name>
<keyword evidence="2 5" id="KW-0812">Transmembrane</keyword>
<feature type="transmembrane region" description="Helical" evidence="5">
    <location>
        <begin position="20"/>
        <end position="47"/>
    </location>
</feature>
<dbReference type="GO" id="GO:0016020">
    <property type="term" value="C:membrane"/>
    <property type="evidence" value="ECO:0007669"/>
    <property type="project" value="UniProtKB-SubCell"/>
</dbReference>
<keyword evidence="3 5" id="KW-1133">Transmembrane helix</keyword>
<evidence type="ECO:0000256" key="3">
    <source>
        <dbReference type="ARBA" id="ARBA00022989"/>
    </source>
</evidence>
<evidence type="ECO:0000256" key="4">
    <source>
        <dbReference type="ARBA" id="ARBA00023136"/>
    </source>
</evidence>
<comment type="subcellular location">
    <subcellularLocation>
        <location evidence="1">Membrane</location>
    </subcellularLocation>
</comment>
<evidence type="ECO:0000256" key="1">
    <source>
        <dbReference type="ARBA" id="ARBA00004370"/>
    </source>
</evidence>
<dbReference type="Pfam" id="PF10320">
    <property type="entry name" value="7TM_GPCR_Srsx"/>
    <property type="match status" value="1"/>
</dbReference>
<feature type="domain" description="G-protein coupled receptors family 1 profile" evidence="6">
    <location>
        <begin position="38"/>
        <end position="304"/>
    </location>
</feature>
<sequence length="316" mass="35544">MNNGSINVSPLFNTLVTIKGLMPSLTFASIIHSFDSAGSLITLITLAKWLQMRSFSMTLICLMMVNEFLSASVQFSLDVWHIVNYYSGVSKSGFTGKQCSSITNIEIVVVVTAEVSAMIVSMDRLYSIVAPWKHDQLSKVAMFLAMIFPYLVGGFVTIMIILSSNAVRLTDQICSSTFVELDQSVIKMFQMIMTCATYSTIICYSKMLIVVYLKRRRCVFCNNNRRVEAAANDGSVENSRLKRYKKLNRVLAFSAVCYLLTASVANIVVYLVEDRFKSSMTVSSFFHVFLTMDGIVTFTSFFMFIPDSRKQLLCRI</sequence>
<dbReference type="PROSITE" id="PS50262">
    <property type="entry name" value="G_PROTEIN_RECEP_F1_2"/>
    <property type="match status" value="1"/>
</dbReference>
<dbReference type="Gene3D" id="1.20.1070.10">
    <property type="entry name" value="Rhodopsin 7-helix transmembrane proteins"/>
    <property type="match status" value="1"/>
</dbReference>
<evidence type="ECO:0000256" key="2">
    <source>
        <dbReference type="ARBA" id="ARBA00022692"/>
    </source>
</evidence>
<feature type="transmembrane region" description="Helical" evidence="5">
    <location>
        <begin position="284"/>
        <end position="305"/>
    </location>
</feature>
<keyword evidence="4 5" id="KW-0472">Membrane</keyword>
<accession>A0A915KHZ6</accession>
<feature type="transmembrane region" description="Helical" evidence="5">
    <location>
        <begin position="188"/>
        <end position="213"/>
    </location>
</feature>
<dbReference type="InterPro" id="IPR017452">
    <property type="entry name" value="GPCR_Rhodpsn_7TM"/>
</dbReference>
<reference evidence="8" key="1">
    <citation type="submission" date="2022-11" db="UniProtKB">
        <authorList>
            <consortium name="WormBaseParasite"/>
        </authorList>
    </citation>
    <scope>IDENTIFICATION</scope>
</reference>
<evidence type="ECO:0000259" key="6">
    <source>
        <dbReference type="PROSITE" id="PS50262"/>
    </source>
</evidence>
<protein>
    <submittedName>
        <fullName evidence="8">G-protein coupled receptors family 1 profile domain-containing protein</fullName>
    </submittedName>
</protein>
<evidence type="ECO:0000313" key="8">
    <source>
        <dbReference type="WBParaSite" id="nRc.2.0.1.t38010-RA"/>
    </source>
</evidence>
<feature type="transmembrane region" description="Helical" evidence="5">
    <location>
        <begin position="250"/>
        <end position="272"/>
    </location>
</feature>
<dbReference type="AlphaFoldDB" id="A0A915KHZ6"/>
<dbReference type="Proteomes" id="UP000887565">
    <property type="component" value="Unplaced"/>
</dbReference>
<dbReference type="WBParaSite" id="nRc.2.0.1.t38010-RA">
    <property type="protein sequence ID" value="nRc.2.0.1.t38010-RA"/>
    <property type="gene ID" value="nRc.2.0.1.g38010"/>
</dbReference>
<evidence type="ECO:0000256" key="5">
    <source>
        <dbReference type="SAM" id="Phobius"/>
    </source>
</evidence>